<dbReference type="EMBL" id="MU005588">
    <property type="protein sequence ID" value="KAF2682192.1"/>
    <property type="molecule type" value="Genomic_DNA"/>
</dbReference>
<dbReference type="PANTHER" id="PTHR33112">
    <property type="entry name" value="DOMAIN PROTEIN, PUTATIVE-RELATED"/>
    <property type="match status" value="1"/>
</dbReference>
<reference evidence="2" key="1">
    <citation type="journal article" date="2020" name="Stud. Mycol.">
        <title>101 Dothideomycetes genomes: a test case for predicting lifestyles and emergence of pathogens.</title>
        <authorList>
            <person name="Haridas S."/>
            <person name="Albert R."/>
            <person name="Binder M."/>
            <person name="Bloem J."/>
            <person name="Labutti K."/>
            <person name="Salamov A."/>
            <person name="Andreopoulos B."/>
            <person name="Baker S."/>
            <person name="Barry K."/>
            <person name="Bills G."/>
            <person name="Bluhm B."/>
            <person name="Cannon C."/>
            <person name="Castanera R."/>
            <person name="Culley D."/>
            <person name="Daum C."/>
            <person name="Ezra D."/>
            <person name="Gonzalez J."/>
            <person name="Henrissat B."/>
            <person name="Kuo A."/>
            <person name="Liang C."/>
            <person name="Lipzen A."/>
            <person name="Lutzoni F."/>
            <person name="Magnuson J."/>
            <person name="Mondo S."/>
            <person name="Nolan M."/>
            <person name="Ohm R."/>
            <person name="Pangilinan J."/>
            <person name="Park H.-J."/>
            <person name="Ramirez L."/>
            <person name="Alfaro M."/>
            <person name="Sun H."/>
            <person name="Tritt A."/>
            <person name="Yoshinaga Y."/>
            <person name="Zwiers L.-H."/>
            <person name="Turgeon B."/>
            <person name="Goodwin S."/>
            <person name="Spatafora J."/>
            <person name="Crous P."/>
            <person name="Grigoriev I."/>
        </authorList>
    </citation>
    <scope>NUCLEOTIDE SEQUENCE</scope>
    <source>
        <strain evidence="2">CBS 122367</strain>
    </source>
</reference>
<organism evidence="2 3">
    <name type="scientific">Lentithecium fluviatile CBS 122367</name>
    <dbReference type="NCBI Taxonomy" id="1168545"/>
    <lineage>
        <taxon>Eukaryota</taxon>
        <taxon>Fungi</taxon>
        <taxon>Dikarya</taxon>
        <taxon>Ascomycota</taxon>
        <taxon>Pezizomycotina</taxon>
        <taxon>Dothideomycetes</taxon>
        <taxon>Pleosporomycetidae</taxon>
        <taxon>Pleosporales</taxon>
        <taxon>Massarineae</taxon>
        <taxon>Lentitheciaceae</taxon>
        <taxon>Lentithecium</taxon>
    </lineage>
</organism>
<protein>
    <submittedName>
        <fullName evidence="2">HET-domain-containing protein</fullName>
    </submittedName>
</protein>
<evidence type="ECO:0000313" key="2">
    <source>
        <dbReference type="EMBL" id="KAF2682192.1"/>
    </source>
</evidence>
<proteinExistence type="predicted"/>
<name>A0A6G1IVC2_9PLEO</name>
<evidence type="ECO:0000313" key="3">
    <source>
        <dbReference type="Proteomes" id="UP000799291"/>
    </source>
</evidence>
<dbReference type="InterPro" id="IPR010730">
    <property type="entry name" value="HET"/>
</dbReference>
<dbReference type="Pfam" id="PF06985">
    <property type="entry name" value="HET"/>
    <property type="match status" value="1"/>
</dbReference>
<dbReference type="Proteomes" id="UP000799291">
    <property type="component" value="Unassembled WGS sequence"/>
</dbReference>
<feature type="domain" description="Heterokaryon incompatibility" evidence="1">
    <location>
        <begin position="68"/>
        <end position="231"/>
    </location>
</feature>
<gene>
    <name evidence="2" type="ORF">K458DRAFT_73428</name>
</gene>
<dbReference type="OrthoDB" id="5125733at2759"/>
<sequence>MGSPTVINMIKEWIRDCTDSHQSCRLPEFLSLPTRLIDIGDGASPIPRLVITDSGKWRQECKEVLPRYIALSYCWGSKKDLDKAPYVTTTSSTLRDHMQALPMDKLPKTVLDAIHLTRRLELRYLWVDNLCIIQGHDEEAHEDWRKESSRMANVYGGAWLTIVASWARSMHDGILLTRPSEPSLGIEIGLRSLENPTCRGKIKLVPRPPQRSPNVDSTDEPLYYRGWALQERILSTRVLICNRDQLAWECQSRCLTESGFQMWSIGAIRLHPNFNKLARSDPQYFRNTWHCIITEYSHRSITNSSDKLPAIGGLAKHLHVLYPDEYLAGMWKESLLDDLLWFHEDVDFHQRKDTSLSPPRSKPATYRAPSWSWASVDGSVRWPHSGQYSPEKYKSQVLNFGITPQGNDAFGEVSAGYITVRGPTSKVPDTLKQKLLEQRPSKGGTRKYEIISGYFSGISGFVMDVQSEGHSLLEVLGQERADAMDFFLLEIREDIAMILSSNTLQSLSDDHDDSETHCFERVGVIDMWGHAREFSWNNTVCVLV</sequence>
<accession>A0A6G1IVC2</accession>
<dbReference type="PANTHER" id="PTHR33112:SF8">
    <property type="entry name" value="HETEROKARYON INCOMPATIBILITY DOMAIN-CONTAINING PROTEIN"/>
    <property type="match status" value="1"/>
</dbReference>
<evidence type="ECO:0000259" key="1">
    <source>
        <dbReference type="Pfam" id="PF06985"/>
    </source>
</evidence>
<keyword evidence="3" id="KW-1185">Reference proteome</keyword>
<dbReference type="AlphaFoldDB" id="A0A6G1IVC2"/>